<dbReference type="PANTHER" id="PTHR11236">
    <property type="entry name" value="AMINOBENZOATE/ANTHRANILATE SYNTHASE"/>
    <property type="match status" value="1"/>
</dbReference>
<accession>A0A1G9VYL8</accession>
<dbReference type="InterPro" id="IPR019999">
    <property type="entry name" value="Anth_synth_I-like"/>
</dbReference>
<dbReference type="OrthoDB" id="9803598at2"/>
<dbReference type="InterPro" id="IPR005801">
    <property type="entry name" value="ADC_synthase"/>
</dbReference>
<name>A0A1G9VYL8_9FIRM</name>
<dbReference type="EMBL" id="FNHB01000007">
    <property type="protein sequence ID" value="SDM77354.1"/>
    <property type="molecule type" value="Genomic_DNA"/>
</dbReference>
<dbReference type="AlphaFoldDB" id="A0A1G9VYL8"/>
<dbReference type="PANTHER" id="PTHR11236:SF9">
    <property type="entry name" value="ANTHRANILATE SYNTHASE COMPONENT 1"/>
    <property type="match status" value="1"/>
</dbReference>
<evidence type="ECO:0000313" key="4">
    <source>
        <dbReference type="Proteomes" id="UP000214880"/>
    </source>
</evidence>
<reference evidence="3 4" key="1">
    <citation type="submission" date="2016-10" db="EMBL/GenBank/DDBJ databases">
        <authorList>
            <person name="de Groot N.N."/>
        </authorList>
    </citation>
    <scope>NUCLEOTIDE SEQUENCE [LARGE SCALE GENOMIC DNA]</scope>
    <source>
        <strain evidence="3 4">DSM 1736</strain>
    </source>
</reference>
<dbReference type="Proteomes" id="UP000214880">
    <property type="component" value="Unassembled WGS sequence"/>
</dbReference>
<dbReference type="InterPro" id="IPR006805">
    <property type="entry name" value="Anth_synth_I_N"/>
</dbReference>
<proteinExistence type="predicted"/>
<gene>
    <name evidence="3" type="ORF">SAMN04488502_10776</name>
</gene>
<dbReference type="RefSeq" id="WP_092074095.1">
    <property type="nucleotide sequence ID" value="NZ_FNHB01000007.1"/>
</dbReference>
<evidence type="ECO:0000313" key="3">
    <source>
        <dbReference type="EMBL" id="SDM77354.1"/>
    </source>
</evidence>
<dbReference type="InterPro" id="IPR015890">
    <property type="entry name" value="Chorismate_C"/>
</dbReference>
<dbReference type="STRING" id="146817.SAMN04488502_10776"/>
<dbReference type="PRINTS" id="PR00095">
    <property type="entry name" value="ANTSNTHASEI"/>
</dbReference>
<dbReference type="GO" id="GO:0000162">
    <property type="term" value="P:L-tryptophan biosynthetic process"/>
    <property type="evidence" value="ECO:0007669"/>
    <property type="project" value="TreeGrafter"/>
</dbReference>
<organism evidence="3 4">
    <name type="scientific">Dendrosporobacter quercicolus</name>
    <dbReference type="NCBI Taxonomy" id="146817"/>
    <lineage>
        <taxon>Bacteria</taxon>
        <taxon>Bacillati</taxon>
        <taxon>Bacillota</taxon>
        <taxon>Negativicutes</taxon>
        <taxon>Selenomonadales</taxon>
        <taxon>Sporomusaceae</taxon>
        <taxon>Dendrosporobacter</taxon>
    </lineage>
</organism>
<evidence type="ECO:0000259" key="2">
    <source>
        <dbReference type="Pfam" id="PF04715"/>
    </source>
</evidence>
<evidence type="ECO:0000259" key="1">
    <source>
        <dbReference type="Pfam" id="PF00425"/>
    </source>
</evidence>
<dbReference type="Gene3D" id="3.60.120.10">
    <property type="entry name" value="Anthranilate synthase"/>
    <property type="match status" value="1"/>
</dbReference>
<keyword evidence="4" id="KW-1185">Reference proteome</keyword>
<feature type="domain" description="Chorismate-utilising enzyme C-terminal" evidence="1">
    <location>
        <begin position="225"/>
        <end position="477"/>
    </location>
</feature>
<dbReference type="Pfam" id="PF04715">
    <property type="entry name" value="Anth_synt_I_N"/>
    <property type="match status" value="1"/>
</dbReference>
<feature type="domain" description="Anthranilate synthase component I N-terminal" evidence="2">
    <location>
        <begin position="29"/>
        <end position="165"/>
    </location>
</feature>
<dbReference type="Pfam" id="PF00425">
    <property type="entry name" value="Chorismate_bind"/>
    <property type="match status" value="1"/>
</dbReference>
<dbReference type="SUPFAM" id="SSF56322">
    <property type="entry name" value="ADC synthase"/>
    <property type="match status" value="1"/>
</dbReference>
<sequence length="496" mass="54686">MQAFPGKSEFCEYAKVHNLIPVYTEVSTDMDTPVSIYYKLVGDSHGYILESADSSRHFGRYSFIGTDPLAIATAYAGGIEIQSGGAAKFIAGKPVEAFKQYLGSFSAPVLADLPQLSGGAVGYFAYEAVGTWERVRGLKLPATAVLAEFMLCRVLLIIDHLTHTTKLACLVKITDQDRAAELYQTALDQLAQLLERLKQPVQPEPNVRFDEAAVGRAPNVGQFEDGFVAKVRKAKEYIAAGDIFQVVLSQQFRRRLTKQPFALYRRLRQINPSPYMFYINFGRRKLAGASPEMLVKLNQDKVVTYPIAGTRPRGRSAEEDRALAVDLLNDEKEKAEHAMLVDLGRNDIGRISRPGTVEVSRLMEIEKFSHVMHIVSEVTGCVDPKYTALDALQACFPAGTLSGAPKVRAMEIIDELEEEPRGPYAGAVGYIDFCGNMDTCITIRTIFIDGAEAITQTGAGIVADSVPEKEYQEVLQKAQVLFQVLDEEGNHDSADR</sequence>
<protein>
    <submittedName>
        <fullName evidence="3">Anthranilate synthase component 1</fullName>
    </submittedName>
</protein>